<feature type="transmembrane region" description="Helical" evidence="2">
    <location>
        <begin position="305"/>
        <end position="323"/>
    </location>
</feature>
<keyword evidence="3" id="KW-0732">Signal</keyword>
<evidence type="ECO:0000313" key="5">
    <source>
        <dbReference type="Proteomes" id="UP000182719"/>
    </source>
</evidence>
<gene>
    <name evidence="4" type="ORF">SAMN05444354_10555</name>
</gene>
<dbReference type="OrthoDB" id="5526058at2"/>
<keyword evidence="2" id="KW-0472">Membrane</keyword>
<evidence type="ECO:0000256" key="1">
    <source>
        <dbReference type="SAM" id="MobiDB-lite"/>
    </source>
</evidence>
<accession>A0A1H7NTN3</accession>
<feature type="region of interest" description="Disordered" evidence="1">
    <location>
        <begin position="187"/>
        <end position="234"/>
    </location>
</feature>
<feature type="signal peptide" evidence="3">
    <location>
        <begin position="1"/>
        <end position="27"/>
    </location>
</feature>
<evidence type="ECO:0000256" key="2">
    <source>
        <dbReference type="SAM" id="Phobius"/>
    </source>
</evidence>
<feature type="compositionally biased region" description="Pro residues" evidence="1">
    <location>
        <begin position="218"/>
        <end position="232"/>
    </location>
</feature>
<keyword evidence="5" id="KW-1185">Reference proteome</keyword>
<dbReference type="AlphaFoldDB" id="A0A1H7NTN3"/>
<protein>
    <submittedName>
        <fullName evidence="4">Uncharacterized protein</fullName>
    </submittedName>
</protein>
<dbReference type="Proteomes" id="UP000182719">
    <property type="component" value="Unassembled WGS sequence"/>
</dbReference>
<keyword evidence="2" id="KW-1133">Transmembrane helix</keyword>
<evidence type="ECO:0000313" key="4">
    <source>
        <dbReference type="EMBL" id="SEL26388.1"/>
    </source>
</evidence>
<dbReference type="RefSeq" id="WP_075006400.1">
    <property type="nucleotide sequence ID" value="NZ_FOAP01000005.1"/>
</dbReference>
<feature type="chain" id="PRO_5010300219" evidence="3">
    <location>
        <begin position="28"/>
        <end position="355"/>
    </location>
</feature>
<reference evidence="5" key="1">
    <citation type="submission" date="2016-10" db="EMBL/GenBank/DDBJ databases">
        <authorList>
            <person name="Varghese N."/>
            <person name="Submissions S."/>
        </authorList>
    </citation>
    <scope>NUCLEOTIDE SEQUENCE [LARGE SCALE GENOMIC DNA]</scope>
    <source>
        <strain evidence="5">DSM 17044</strain>
    </source>
</reference>
<proteinExistence type="predicted"/>
<feature type="transmembrane region" description="Helical" evidence="2">
    <location>
        <begin position="238"/>
        <end position="262"/>
    </location>
</feature>
<dbReference type="EMBL" id="FOAP01000005">
    <property type="protein sequence ID" value="SEL26388.1"/>
    <property type="molecule type" value="Genomic_DNA"/>
</dbReference>
<organism evidence="4 5">
    <name type="scientific">Stigmatella aurantiaca</name>
    <dbReference type="NCBI Taxonomy" id="41"/>
    <lineage>
        <taxon>Bacteria</taxon>
        <taxon>Pseudomonadati</taxon>
        <taxon>Myxococcota</taxon>
        <taxon>Myxococcia</taxon>
        <taxon>Myxococcales</taxon>
        <taxon>Cystobacterineae</taxon>
        <taxon>Archangiaceae</taxon>
        <taxon>Stigmatella</taxon>
    </lineage>
</organism>
<evidence type="ECO:0000256" key="3">
    <source>
        <dbReference type="SAM" id="SignalP"/>
    </source>
</evidence>
<sequence>MPNRLSSHGFLLALAAALLFPMAGAQAAERERIALHPCVITGNKKASTPDLQLACVTAAVRDNIDFVSSTDVNAFFDAEKPKDAPKKGRQRKEVPISCATKRNPKERDACLGRLAATTQAARSLYLSIHFTYVRGALKGTRITGRAVDASGKLVEEKLKELILSSPVPPEPELVRSAVSQLLDQLETTRPPTPEFIPQSLTDRPIEPDLPPAVAQPTPAVPPLKAEPPPPPRPRGRTWMTPVGIAAGGVGVVGLGVATVFLLGADSKAKDFNSAFAGDSLPTASELPGLIQLREDGESQRKNGKVLMIAGGALLAAGGALFGVDTALKDKKSPPAAGSARVIAGPGQVGLLVVLP</sequence>
<name>A0A1H7NTN3_STIAU</name>
<keyword evidence="2" id="KW-0812">Transmembrane</keyword>